<organism evidence="1 2">
    <name type="scientific">Brevibacillus fluminis</name>
    <dbReference type="NCBI Taxonomy" id="511487"/>
    <lineage>
        <taxon>Bacteria</taxon>
        <taxon>Bacillati</taxon>
        <taxon>Bacillota</taxon>
        <taxon>Bacilli</taxon>
        <taxon>Bacillales</taxon>
        <taxon>Paenibacillaceae</taxon>
        <taxon>Brevibacillus</taxon>
    </lineage>
</organism>
<proteinExistence type="predicted"/>
<dbReference type="Proteomes" id="UP000271031">
    <property type="component" value="Unassembled WGS sequence"/>
</dbReference>
<dbReference type="EMBL" id="RHHQ01000012">
    <property type="protein sequence ID" value="RNB87002.1"/>
    <property type="molecule type" value="Genomic_DNA"/>
</dbReference>
<dbReference type="OrthoDB" id="7869153at2"/>
<dbReference type="Pfam" id="PF14398">
    <property type="entry name" value="ATPgrasp_YheCD"/>
    <property type="match status" value="1"/>
</dbReference>
<evidence type="ECO:0008006" key="3">
    <source>
        <dbReference type="Google" id="ProtNLM"/>
    </source>
</evidence>
<reference evidence="1 2" key="1">
    <citation type="submission" date="2018-10" db="EMBL/GenBank/DDBJ databases">
        <title>Phylogenomics of Brevibacillus.</title>
        <authorList>
            <person name="Dunlap C."/>
        </authorList>
    </citation>
    <scope>NUCLEOTIDE SEQUENCE [LARGE SCALE GENOMIC DNA]</scope>
    <source>
        <strain evidence="1 2">JCM 15716</strain>
    </source>
</reference>
<accession>A0A3M8DFX4</accession>
<dbReference type="SUPFAM" id="SSF56059">
    <property type="entry name" value="Glutathione synthetase ATP-binding domain-like"/>
    <property type="match status" value="1"/>
</dbReference>
<evidence type="ECO:0000313" key="2">
    <source>
        <dbReference type="Proteomes" id="UP000271031"/>
    </source>
</evidence>
<protein>
    <recommendedName>
        <fullName evidence="3">ATP-grasp domain-containing protein</fullName>
    </recommendedName>
</protein>
<comment type="caution">
    <text evidence="1">The sequence shown here is derived from an EMBL/GenBank/DDBJ whole genome shotgun (WGS) entry which is preliminary data.</text>
</comment>
<dbReference type="InterPro" id="IPR026838">
    <property type="entry name" value="YheC/D"/>
</dbReference>
<name>A0A3M8DFX4_9BACL</name>
<keyword evidence="2" id="KW-1185">Reference proteome</keyword>
<gene>
    <name evidence="1" type="ORF">EDM56_14955</name>
</gene>
<dbReference type="RefSeq" id="WP_122918700.1">
    <property type="nucleotide sequence ID" value="NZ_RHHQ01000012.1"/>
</dbReference>
<sequence>MNKWEAYNALKEDELINSHLPETRLMTEENLMELLTKYGAVILKPAAGSAGRGIITISSEGNERLMVQVKLTKKVVTRDDLFSYLTREILKGFAQYIDSGEVNKILSETYIVQHRIPLMEIDHRPFDIRVMVQRKSETPWKVTGKLAKLANYGFVITNVNLGATILPVETTVQRSSLQNLSLQSLLSELDQVALRAVERLQYNYPGIRVIGFDMCFDTQGKVWIIEANNSPHDNIFLQLEDKTMYETMQSYK</sequence>
<dbReference type="AlphaFoldDB" id="A0A3M8DFX4"/>
<dbReference type="Gene3D" id="3.30.470.20">
    <property type="entry name" value="ATP-grasp fold, B domain"/>
    <property type="match status" value="1"/>
</dbReference>
<evidence type="ECO:0000313" key="1">
    <source>
        <dbReference type="EMBL" id="RNB87002.1"/>
    </source>
</evidence>